<reference evidence="3 4" key="1">
    <citation type="submission" date="2020-02" db="EMBL/GenBank/DDBJ databases">
        <title>Acidophilic actinobacteria isolated from forest soil.</title>
        <authorList>
            <person name="Golinska P."/>
        </authorList>
    </citation>
    <scope>NUCLEOTIDE SEQUENCE [LARGE SCALE GENOMIC DNA]</scope>
    <source>
        <strain evidence="3 4">NL8</strain>
    </source>
</reference>
<evidence type="ECO:0000259" key="2">
    <source>
        <dbReference type="Pfam" id="PF00561"/>
    </source>
</evidence>
<protein>
    <submittedName>
        <fullName evidence="3">Alpha/beta hydrolase</fullName>
    </submittedName>
</protein>
<comment type="caution">
    <text evidence="3">The sequence shown here is derived from an EMBL/GenBank/DDBJ whole genome shotgun (WGS) entry which is preliminary data.</text>
</comment>
<accession>A0ABS5KJT0</accession>
<gene>
    <name evidence="3" type="ORF">KGQ19_05990</name>
</gene>
<feature type="domain" description="AB hydrolase-1" evidence="2">
    <location>
        <begin position="30"/>
        <end position="139"/>
    </location>
</feature>
<dbReference type="Pfam" id="PF00561">
    <property type="entry name" value="Abhydrolase_1"/>
    <property type="match status" value="1"/>
</dbReference>
<organism evidence="3 4">
    <name type="scientific">Catenulispora pinistramenti</name>
    <dbReference type="NCBI Taxonomy" id="2705254"/>
    <lineage>
        <taxon>Bacteria</taxon>
        <taxon>Bacillati</taxon>
        <taxon>Actinomycetota</taxon>
        <taxon>Actinomycetes</taxon>
        <taxon>Catenulisporales</taxon>
        <taxon>Catenulisporaceae</taxon>
        <taxon>Catenulispora</taxon>
    </lineage>
</organism>
<dbReference type="PANTHER" id="PTHR43329">
    <property type="entry name" value="EPOXIDE HYDROLASE"/>
    <property type="match status" value="1"/>
</dbReference>
<dbReference type="GO" id="GO:0016787">
    <property type="term" value="F:hydrolase activity"/>
    <property type="evidence" value="ECO:0007669"/>
    <property type="project" value="UniProtKB-KW"/>
</dbReference>
<evidence type="ECO:0000313" key="4">
    <source>
        <dbReference type="Proteomes" id="UP000730482"/>
    </source>
</evidence>
<dbReference type="Gene3D" id="3.40.50.1820">
    <property type="entry name" value="alpha/beta hydrolase"/>
    <property type="match status" value="1"/>
</dbReference>
<dbReference type="InterPro" id="IPR000073">
    <property type="entry name" value="AB_hydrolase_1"/>
</dbReference>
<evidence type="ECO:0000313" key="3">
    <source>
        <dbReference type="EMBL" id="MBS2546412.1"/>
    </source>
</evidence>
<dbReference type="PRINTS" id="PR00412">
    <property type="entry name" value="EPOXHYDRLASE"/>
</dbReference>
<dbReference type="Proteomes" id="UP000730482">
    <property type="component" value="Unassembled WGS sequence"/>
</dbReference>
<dbReference type="SUPFAM" id="SSF53474">
    <property type="entry name" value="alpha/beta-Hydrolases"/>
    <property type="match status" value="1"/>
</dbReference>
<dbReference type="RefSeq" id="WP_212008061.1">
    <property type="nucleotide sequence ID" value="NZ_JAAFYZ010000013.1"/>
</dbReference>
<name>A0ABS5KJT0_9ACTN</name>
<keyword evidence="4" id="KW-1185">Reference proteome</keyword>
<dbReference type="InterPro" id="IPR000639">
    <property type="entry name" value="Epox_hydrolase-like"/>
</dbReference>
<keyword evidence="1 3" id="KW-0378">Hydrolase</keyword>
<evidence type="ECO:0000256" key="1">
    <source>
        <dbReference type="ARBA" id="ARBA00022801"/>
    </source>
</evidence>
<dbReference type="EMBL" id="JAAFYZ010000013">
    <property type="protein sequence ID" value="MBS2546412.1"/>
    <property type="molecule type" value="Genomic_DNA"/>
</dbReference>
<sequence>MSTTPEGFEHHYADVNGVRLHYVAGGTGVPLVLLPGWPRTWWQYHKMMPALARRYRVIVCDLRGMGESSKPAAGYDKKNMARDIYELVSSLGHERVYIAGEDVGSWVAYNFAANFPDATIKAAFWGPGAPDEVLRRFPVVPRPGELSGWHLSFNALDELPEKLLAGRYRLLIDWYIDKLSDNPAAFDETTRAIYAAAYDSPEAIRAVAGWYGTLAEDIDEAATHTKLTMPVLVPDGDLMSFSRASNEHRATDIRFVQIPGAGHYLAEERPDELVRELLAFFG</sequence>
<dbReference type="InterPro" id="IPR029058">
    <property type="entry name" value="AB_hydrolase_fold"/>
</dbReference>
<proteinExistence type="predicted"/>